<sequence>MESQSLEYGQPQQGVEQWQWLVVCLCAQWCGVCQQYQNGFEALAASHPQARFLWLDVEDREDVAGDLEVETFPSLLIADRQHARFLGPLLPQLPILSRLLVSLQTTGPATEAVSAPAQALRDRILAAGLA</sequence>
<dbReference type="EMBL" id="JAODYH010000002">
    <property type="protein sequence ID" value="MCT9809565.1"/>
    <property type="molecule type" value="Genomic_DNA"/>
</dbReference>
<comment type="caution">
    <text evidence="2">The sequence shown here is derived from an EMBL/GenBank/DDBJ whole genome shotgun (WGS) entry which is preliminary data.</text>
</comment>
<dbReference type="Proteomes" id="UP001525968">
    <property type="component" value="Unassembled WGS sequence"/>
</dbReference>
<keyword evidence="3" id="KW-1185">Reference proteome</keyword>
<feature type="domain" description="Thioredoxin" evidence="1">
    <location>
        <begin position="17"/>
        <end position="80"/>
    </location>
</feature>
<dbReference type="SUPFAM" id="SSF52833">
    <property type="entry name" value="Thioredoxin-like"/>
    <property type="match status" value="1"/>
</dbReference>
<dbReference type="Pfam" id="PF00085">
    <property type="entry name" value="Thioredoxin"/>
    <property type="match status" value="1"/>
</dbReference>
<organism evidence="2 3">
    <name type="scientific">Acidovorax bellezanensis</name>
    <dbReference type="NCBI Taxonomy" id="2976702"/>
    <lineage>
        <taxon>Bacteria</taxon>
        <taxon>Pseudomonadati</taxon>
        <taxon>Pseudomonadota</taxon>
        <taxon>Betaproteobacteria</taxon>
        <taxon>Burkholderiales</taxon>
        <taxon>Comamonadaceae</taxon>
        <taxon>Acidovorax</taxon>
    </lineage>
</organism>
<dbReference type="InterPro" id="IPR013766">
    <property type="entry name" value="Thioredoxin_domain"/>
</dbReference>
<dbReference type="CDD" id="cd02947">
    <property type="entry name" value="TRX_family"/>
    <property type="match status" value="1"/>
</dbReference>
<reference evidence="2 3" key="1">
    <citation type="submission" date="2022-09" db="EMBL/GenBank/DDBJ databases">
        <title>Draft genome of isolate Be4.</title>
        <authorList>
            <person name="Sanchez-Castro I."/>
            <person name="Martinez-Rodriguez P."/>
            <person name="Descostes M."/>
            <person name="Merroun M."/>
        </authorList>
    </citation>
    <scope>NUCLEOTIDE SEQUENCE [LARGE SCALE GENOMIC DNA]</scope>
    <source>
        <strain evidence="2 3">Be4</strain>
    </source>
</reference>
<proteinExistence type="predicted"/>
<evidence type="ECO:0000313" key="2">
    <source>
        <dbReference type="EMBL" id="MCT9809565.1"/>
    </source>
</evidence>
<name>A0ABT2PGP2_9BURK</name>
<dbReference type="Gene3D" id="3.40.30.10">
    <property type="entry name" value="Glutaredoxin"/>
    <property type="match status" value="1"/>
</dbReference>
<protein>
    <submittedName>
        <fullName evidence="2">Thioredoxin family protein</fullName>
    </submittedName>
</protein>
<dbReference type="InterPro" id="IPR036249">
    <property type="entry name" value="Thioredoxin-like_sf"/>
</dbReference>
<accession>A0ABT2PGP2</accession>
<evidence type="ECO:0000259" key="1">
    <source>
        <dbReference type="Pfam" id="PF00085"/>
    </source>
</evidence>
<gene>
    <name evidence="2" type="ORF">N0K08_02855</name>
</gene>
<dbReference type="RefSeq" id="WP_261498498.1">
    <property type="nucleotide sequence ID" value="NZ_JAODYH010000002.1"/>
</dbReference>
<evidence type="ECO:0000313" key="3">
    <source>
        <dbReference type="Proteomes" id="UP001525968"/>
    </source>
</evidence>